<dbReference type="EMBL" id="JAHDYS010000008">
    <property type="protein sequence ID" value="MBT1072035.1"/>
    <property type="molecule type" value="Genomic_DNA"/>
</dbReference>
<dbReference type="RefSeq" id="WP_214298498.1">
    <property type="nucleotide sequence ID" value="NZ_JAHDYS010000008.1"/>
</dbReference>
<organism evidence="2 3">
    <name type="scientific">Pelotalea chapellei</name>
    <dbReference type="NCBI Taxonomy" id="44671"/>
    <lineage>
        <taxon>Bacteria</taxon>
        <taxon>Pseudomonadati</taxon>
        <taxon>Thermodesulfobacteriota</taxon>
        <taxon>Desulfuromonadia</taxon>
        <taxon>Geobacterales</taxon>
        <taxon>Geobacteraceae</taxon>
        <taxon>Pelotalea</taxon>
    </lineage>
</organism>
<protein>
    <submittedName>
        <fullName evidence="2">Uncharacterized protein</fullName>
    </submittedName>
</protein>
<feature type="signal peptide" evidence="1">
    <location>
        <begin position="1"/>
        <end position="18"/>
    </location>
</feature>
<comment type="caution">
    <text evidence="2">The sequence shown here is derived from an EMBL/GenBank/DDBJ whole genome shotgun (WGS) entry which is preliminary data.</text>
</comment>
<evidence type="ECO:0000256" key="1">
    <source>
        <dbReference type="SAM" id="SignalP"/>
    </source>
</evidence>
<accession>A0ABS5U8S1</accession>
<evidence type="ECO:0000313" key="3">
    <source>
        <dbReference type="Proteomes" id="UP000784128"/>
    </source>
</evidence>
<keyword evidence="3" id="KW-1185">Reference proteome</keyword>
<sequence length="208" mass="22969">MIILLLVGMFSINSVVHAADDIQIGCNRLSLVLDPALSPSVVDREWATGESSSQAPAVLELRGCKGQILDRLTLDAALARLDPIPLRGAPAPSYLVSVDLTQAAGSYNGPLTFPVQVVNNHLQRVVALASNGRLEPIYLAQTGKADWRKIFIKGVDNLVSVSCQPKDKNFVTFYRRYHPTRNGWKVRMRSVPCLWESDGEFPEINRFP</sequence>
<evidence type="ECO:0000313" key="2">
    <source>
        <dbReference type="EMBL" id="MBT1072035.1"/>
    </source>
</evidence>
<reference evidence="2 3" key="1">
    <citation type="submission" date="2021-05" db="EMBL/GenBank/DDBJ databases">
        <title>The draft genome of Geobacter chapellei DSM 13688.</title>
        <authorList>
            <person name="Xu Z."/>
            <person name="Masuda Y."/>
            <person name="Itoh H."/>
            <person name="Senoo K."/>
        </authorList>
    </citation>
    <scope>NUCLEOTIDE SEQUENCE [LARGE SCALE GENOMIC DNA]</scope>
    <source>
        <strain evidence="2 3">DSM 13688</strain>
    </source>
</reference>
<name>A0ABS5U8S1_9BACT</name>
<keyword evidence="1" id="KW-0732">Signal</keyword>
<proteinExistence type="predicted"/>
<gene>
    <name evidence="2" type="ORF">KJB30_09585</name>
</gene>
<dbReference type="Proteomes" id="UP000784128">
    <property type="component" value="Unassembled WGS sequence"/>
</dbReference>
<feature type="chain" id="PRO_5046189434" evidence="1">
    <location>
        <begin position="19"/>
        <end position="208"/>
    </location>
</feature>